<keyword evidence="2" id="KW-1185">Reference proteome</keyword>
<sequence length="157" mass="18496">MANSTAEDGVEAYLENVFSRWGAQEVVRNDRDPRFLGAVLKRFNRMMRQKQRAYRPQANGKQERYVQTVMSTHAKHGSRAFYLVHGWDARTELDAMLPPLDRFAREFDALRWRNRVVHQHQYAMAHAAEIQKCLMEETARQHNEEVEARQFSTTRTS</sequence>
<evidence type="ECO:0008006" key="3">
    <source>
        <dbReference type="Google" id="ProtNLM"/>
    </source>
</evidence>
<dbReference type="InterPro" id="IPR050951">
    <property type="entry name" value="Retrovirus_Pol_polyprotein"/>
</dbReference>
<evidence type="ECO:0000313" key="2">
    <source>
        <dbReference type="Proteomes" id="UP001146120"/>
    </source>
</evidence>
<dbReference type="PANTHER" id="PTHR37984:SF5">
    <property type="entry name" value="PROTEIN NYNRIN-LIKE"/>
    <property type="match status" value="1"/>
</dbReference>
<dbReference type="AlphaFoldDB" id="A0AAV2YPM2"/>
<accession>A0AAV2YPM2</accession>
<evidence type="ECO:0000313" key="1">
    <source>
        <dbReference type="EMBL" id="DAZ95278.1"/>
    </source>
</evidence>
<dbReference type="SUPFAM" id="SSF53098">
    <property type="entry name" value="Ribonuclease H-like"/>
    <property type="match status" value="1"/>
</dbReference>
<dbReference type="GO" id="GO:0003676">
    <property type="term" value="F:nucleic acid binding"/>
    <property type="evidence" value="ECO:0007669"/>
    <property type="project" value="InterPro"/>
</dbReference>
<comment type="caution">
    <text evidence="1">The sequence shown here is derived from an EMBL/GenBank/DDBJ whole genome shotgun (WGS) entry which is preliminary data.</text>
</comment>
<dbReference type="Gene3D" id="3.30.420.10">
    <property type="entry name" value="Ribonuclease H-like superfamily/Ribonuclease H"/>
    <property type="match status" value="1"/>
</dbReference>
<dbReference type="PANTHER" id="PTHR37984">
    <property type="entry name" value="PROTEIN CBG26694"/>
    <property type="match status" value="1"/>
</dbReference>
<protein>
    <recommendedName>
        <fullName evidence="3">Reverse transcriptase</fullName>
    </recommendedName>
</protein>
<name>A0AAV2YPM2_9STRA</name>
<dbReference type="EMBL" id="DAKRPA010000211">
    <property type="protein sequence ID" value="DAZ95278.1"/>
    <property type="molecule type" value="Genomic_DNA"/>
</dbReference>
<reference evidence="1" key="1">
    <citation type="submission" date="2022-11" db="EMBL/GenBank/DDBJ databases">
        <authorList>
            <person name="Morgan W.R."/>
            <person name="Tartar A."/>
        </authorList>
    </citation>
    <scope>NUCLEOTIDE SEQUENCE</scope>
    <source>
        <strain evidence="1">ARSEF 373</strain>
    </source>
</reference>
<organism evidence="1 2">
    <name type="scientific">Lagenidium giganteum</name>
    <dbReference type="NCBI Taxonomy" id="4803"/>
    <lineage>
        <taxon>Eukaryota</taxon>
        <taxon>Sar</taxon>
        <taxon>Stramenopiles</taxon>
        <taxon>Oomycota</taxon>
        <taxon>Peronosporomycetes</taxon>
        <taxon>Pythiales</taxon>
        <taxon>Pythiaceae</taxon>
    </lineage>
</organism>
<dbReference type="Proteomes" id="UP001146120">
    <property type="component" value="Unassembled WGS sequence"/>
</dbReference>
<dbReference type="InterPro" id="IPR036397">
    <property type="entry name" value="RNaseH_sf"/>
</dbReference>
<dbReference type="InterPro" id="IPR012337">
    <property type="entry name" value="RNaseH-like_sf"/>
</dbReference>
<gene>
    <name evidence="1" type="ORF">N0F65_007768</name>
</gene>
<reference evidence="1" key="2">
    <citation type="journal article" date="2023" name="Microbiol Resour">
        <title>Decontamination and Annotation of the Draft Genome Sequence of the Oomycete Lagenidium giganteum ARSEF 373.</title>
        <authorList>
            <person name="Morgan W.R."/>
            <person name="Tartar A."/>
        </authorList>
    </citation>
    <scope>NUCLEOTIDE SEQUENCE</scope>
    <source>
        <strain evidence="1">ARSEF 373</strain>
    </source>
</reference>
<proteinExistence type="predicted"/>